<evidence type="ECO:0000313" key="1">
    <source>
        <dbReference type="EMBL" id="GIE46926.1"/>
    </source>
</evidence>
<reference evidence="1" key="1">
    <citation type="submission" date="2021-01" db="EMBL/GenBank/DDBJ databases">
        <title>Whole genome shotgun sequence of Actinoplanes nipponensis NBRC 14063.</title>
        <authorList>
            <person name="Komaki H."/>
            <person name="Tamura T."/>
        </authorList>
    </citation>
    <scope>NUCLEOTIDE SEQUENCE</scope>
    <source>
        <strain evidence="1">NBRC 14063</strain>
    </source>
</reference>
<dbReference type="Proteomes" id="UP000647172">
    <property type="component" value="Unassembled WGS sequence"/>
</dbReference>
<protein>
    <submittedName>
        <fullName evidence="1">Uncharacterized protein</fullName>
    </submittedName>
</protein>
<dbReference type="RefSeq" id="WP_203763877.1">
    <property type="nucleotide sequence ID" value="NZ_BAAAYJ010000088.1"/>
</dbReference>
<comment type="caution">
    <text evidence="1">The sequence shown here is derived from an EMBL/GenBank/DDBJ whole genome shotgun (WGS) entry which is preliminary data.</text>
</comment>
<sequence length="77" mass="7691">MLSVDLGAVAGVCFGEGGGELTGLLDDGLDLVAGQSWSGFGLEYGGDQTLDASAFLWVSVIQAVTTVGSAPASRVAR</sequence>
<dbReference type="AlphaFoldDB" id="A0A919MIZ2"/>
<name>A0A919MIZ2_9ACTN</name>
<accession>A0A919MIZ2</accession>
<proteinExistence type="predicted"/>
<gene>
    <name evidence="1" type="ORF">Ani05nite_04600</name>
</gene>
<keyword evidence="2" id="KW-1185">Reference proteome</keyword>
<evidence type="ECO:0000313" key="2">
    <source>
        <dbReference type="Proteomes" id="UP000647172"/>
    </source>
</evidence>
<organism evidence="1 2">
    <name type="scientific">Actinoplanes nipponensis</name>
    <dbReference type="NCBI Taxonomy" id="135950"/>
    <lineage>
        <taxon>Bacteria</taxon>
        <taxon>Bacillati</taxon>
        <taxon>Actinomycetota</taxon>
        <taxon>Actinomycetes</taxon>
        <taxon>Micromonosporales</taxon>
        <taxon>Micromonosporaceae</taxon>
        <taxon>Actinoplanes</taxon>
    </lineage>
</organism>
<dbReference type="EMBL" id="BOMQ01000008">
    <property type="protein sequence ID" value="GIE46926.1"/>
    <property type="molecule type" value="Genomic_DNA"/>
</dbReference>